<feature type="domain" description="Glycosyltransferase RgtA/B/C/D-like" evidence="9">
    <location>
        <begin position="61"/>
        <end position="219"/>
    </location>
</feature>
<dbReference type="InterPro" id="IPR038731">
    <property type="entry name" value="RgtA/B/C-like"/>
</dbReference>
<feature type="transmembrane region" description="Helical" evidence="8">
    <location>
        <begin position="312"/>
        <end position="330"/>
    </location>
</feature>
<feature type="transmembrane region" description="Helical" evidence="8">
    <location>
        <begin position="404"/>
        <end position="426"/>
    </location>
</feature>
<feature type="transmembrane region" description="Helical" evidence="8">
    <location>
        <begin position="342"/>
        <end position="365"/>
    </location>
</feature>
<accession>N8Y608</accession>
<evidence type="ECO:0000313" key="10">
    <source>
        <dbReference type="EMBL" id="ENV15033.1"/>
    </source>
</evidence>
<keyword evidence="3" id="KW-0328">Glycosyltransferase</keyword>
<evidence type="ECO:0000256" key="4">
    <source>
        <dbReference type="ARBA" id="ARBA00022679"/>
    </source>
</evidence>
<sequence length="547" mass="62551">MKPIFRSSKTLLICLSLWLLISVFIRPMSVPDEGRYGDISRWMYESGDWLIPRLNGIPFMHKPPLLHWLTASLMEIFGSHVWVARLVPAFAGIIMLVSLFVFTKKHVNERIAQISTAILATGLLFYGCAEYINHDILVASWISLTVFCFADFILSGKRNILFLGYFACACAFLSKGLIGVLIPGMVILPWMIYIGQWKKIPAVLNPFGLLLFALIALPWVFIVQQHYPNFLHYFFIEQQFSRFNSGEFNNKQGWFFYAALLFVNFLPIILANGFKFSSTAIRAQTTQPIFSLLVWWALSVLLFFSIPPSKLAGYILPSIAPFTMIFALMTNRIIEENKLSKFQVYALPTLLFVLASSLVVAPFTMHRDIGFYSAEKNQIFAVAGIVMILCGILIVLFKKHKIEFFTFIVACMMVLCSMASSSVQFFDVKSNSNQVSFVQDIPKNLPIVFYDNYFYDVPFLLNLKNPVYVVKDWSKVNTDSSSLELKDGLLFEANKAQYLWEFSQFNQAIKSKQKLVVFAKAGDLKLDPLQNQYHVQHSRNFDIFIIN</sequence>
<keyword evidence="4" id="KW-0808">Transferase</keyword>
<dbReference type="GO" id="GO:0016763">
    <property type="term" value="F:pentosyltransferase activity"/>
    <property type="evidence" value="ECO:0007669"/>
    <property type="project" value="TreeGrafter"/>
</dbReference>
<keyword evidence="6 8" id="KW-1133">Transmembrane helix</keyword>
<comment type="subcellular location">
    <subcellularLocation>
        <location evidence="1">Cell membrane</location>
        <topology evidence="1">Multi-pass membrane protein</topology>
    </subcellularLocation>
</comment>
<keyword evidence="11" id="KW-1185">Reference proteome</keyword>
<evidence type="ECO:0000256" key="5">
    <source>
        <dbReference type="ARBA" id="ARBA00022692"/>
    </source>
</evidence>
<dbReference type="GO" id="GO:0009103">
    <property type="term" value="P:lipopolysaccharide biosynthetic process"/>
    <property type="evidence" value="ECO:0007669"/>
    <property type="project" value="TreeGrafter"/>
</dbReference>
<evidence type="ECO:0000256" key="1">
    <source>
        <dbReference type="ARBA" id="ARBA00004651"/>
    </source>
</evidence>
<keyword evidence="7 8" id="KW-0472">Membrane</keyword>
<keyword evidence="5 8" id="KW-0812">Transmembrane</keyword>
<feature type="transmembrane region" description="Helical" evidence="8">
    <location>
        <begin position="160"/>
        <end position="190"/>
    </location>
</feature>
<dbReference type="PATRIC" id="fig|1217656.3.peg.3697"/>
<dbReference type="RefSeq" id="WP_004822635.1">
    <property type="nucleotide sequence ID" value="NZ_KB849456.1"/>
</dbReference>
<feature type="transmembrane region" description="Helical" evidence="8">
    <location>
        <begin position="202"/>
        <end position="222"/>
    </location>
</feature>
<dbReference type="GO" id="GO:0010041">
    <property type="term" value="P:response to iron(III) ion"/>
    <property type="evidence" value="ECO:0007669"/>
    <property type="project" value="TreeGrafter"/>
</dbReference>
<keyword evidence="2" id="KW-1003">Cell membrane</keyword>
<organism evidence="10 11">
    <name type="scientific">Acinetobacter guillouiae NIPH 991</name>
    <dbReference type="NCBI Taxonomy" id="1217656"/>
    <lineage>
        <taxon>Bacteria</taxon>
        <taxon>Pseudomonadati</taxon>
        <taxon>Pseudomonadota</taxon>
        <taxon>Gammaproteobacteria</taxon>
        <taxon>Moraxellales</taxon>
        <taxon>Moraxellaceae</taxon>
        <taxon>Acinetobacter</taxon>
    </lineage>
</organism>
<dbReference type="EMBL" id="APPJ01000014">
    <property type="protein sequence ID" value="ENV15033.1"/>
    <property type="molecule type" value="Genomic_DNA"/>
</dbReference>
<evidence type="ECO:0000256" key="7">
    <source>
        <dbReference type="ARBA" id="ARBA00023136"/>
    </source>
</evidence>
<dbReference type="Pfam" id="PF13231">
    <property type="entry name" value="PMT_2"/>
    <property type="match status" value="1"/>
</dbReference>
<name>N8Y608_ACIGI</name>
<feature type="transmembrane region" description="Helical" evidence="8">
    <location>
        <begin position="254"/>
        <end position="274"/>
    </location>
</feature>
<comment type="caution">
    <text evidence="10">The sequence shown here is derived from an EMBL/GenBank/DDBJ whole genome shotgun (WGS) entry which is preliminary data.</text>
</comment>
<gene>
    <name evidence="10" type="ORF">F964_03755</name>
</gene>
<dbReference type="HOGENOM" id="CLU_019200_3_1_6"/>
<feature type="transmembrane region" description="Helical" evidence="8">
    <location>
        <begin position="377"/>
        <end position="397"/>
    </location>
</feature>
<dbReference type="InterPro" id="IPR050297">
    <property type="entry name" value="LipidA_mod_glycosyltrf_83"/>
</dbReference>
<dbReference type="AlphaFoldDB" id="N8Y608"/>
<evidence type="ECO:0000256" key="3">
    <source>
        <dbReference type="ARBA" id="ARBA00022676"/>
    </source>
</evidence>
<feature type="transmembrane region" description="Helical" evidence="8">
    <location>
        <begin position="286"/>
        <end position="306"/>
    </location>
</feature>
<dbReference type="PANTHER" id="PTHR33908:SF3">
    <property type="entry name" value="UNDECAPRENYL PHOSPHATE-ALPHA-4-AMINO-4-DEOXY-L-ARABINOSE ARABINOSYL TRANSFERASE"/>
    <property type="match status" value="1"/>
</dbReference>
<dbReference type="PANTHER" id="PTHR33908">
    <property type="entry name" value="MANNOSYLTRANSFERASE YKCB-RELATED"/>
    <property type="match status" value="1"/>
</dbReference>
<protein>
    <recommendedName>
        <fullName evidence="9">Glycosyltransferase RgtA/B/C/D-like domain-containing protein</fullName>
    </recommendedName>
</protein>
<feature type="transmembrane region" description="Helical" evidence="8">
    <location>
        <begin position="82"/>
        <end position="102"/>
    </location>
</feature>
<dbReference type="GO" id="GO:0005886">
    <property type="term" value="C:plasma membrane"/>
    <property type="evidence" value="ECO:0007669"/>
    <property type="project" value="UniProtKB-SubCell"/>
</dbReference>
<evidence type="ECO:0000256" key="2">
    <source>
        <dbReference type="ARBA" id="ARBA00022475"/>
    </source>
</evidence>
<evidence type="ECO:0000259" key="9">
    <source>
        <dbReference type="Pfam" id="PF13231"/>
    </source>
</evidence>
<evidence type="ECO:0000313" key="11">
    <source>
        <dbReference type="Proteomes" id="UP000013148"/>
    </source>
</evidence>
<proteinExistence type="predicted"/>
<reference evidence="10 11" key="1">
    <citation type="submission" date="2013-02" db="EMBL/GenBank/DDBJ databases">
        <title>The Genome Sequence of Acinetobacter guillouiae NIPH 991.</title>
        <authorList>
            <consortium name="The Broad Institute Genome Sequencing Platform"/>
            <consortium name="The Broad Institute Genome Sequencing Center for Infectious Disease"/>
            <person name="Cerqueira G."/>
            <person name="Feldgarden M."/>
            <person name="Courvalin P."/>
            <person name="Perichon B."/>
            <person name="Grillot-Courvalin C."/>
            <person name="Clermont D."/>
            <person name="Rocha E."/>
            <person name="Yoon E.-J."/>
            <person name="Nemec A."/>
            <person name="Walker B."/>
            <person name="Young S.K."/>
            <person name="Zeng Q."/>
            <person name="Gargeya S."/>
            <person name="Fitzgerald M."/>
            <person name="Haas B."/>
            <person name="Abouelleil A."/>
            <person name="Alvarado L."/>
            <person name="Arachchi H.M."/>
            <person name="Berlin A.M."/>
            <person name="Chapman S.B."/>
            <person name="Dewar J."/>
            <person name="Goldberg J."/>
            <person name="Griggs A."/>
            <person name="Gujja S."/>
            <person name="Hansen M."/>
            <person name="Howarth C."/>
            <person name="Imamovic A."/>
            <person name="Larimer J."/>
            <person name="McCowan C."/>
            <person name="Murphy C."/>
            <person name="Neiman D."/>
            <person name="Pearson M."/>
            <person name="Priest M."/>
            <person name="Roberts A."/>
            <person name="Saif S."/>
            <person name="Shea T."/>
            <person name="Sisk P."/>
            <person name="Sykes S."/>
            <person name="Wortman J."/>
            <person name="Nusbaum C."/>
            <person name="Birren B."/>
        </authorList>
    </citation>
    <scope>NUCLEOTIDE SEQUENCE [LARGE SCALE GENOMIC DNA]</scope>
    <source>
        <strain evidence="10 11">NIPH 991</strain>
    </source>
</reference>
<evidence type="ECO:0000256" key="6">
    <source>
        <dbReference type="ARBA" id="ARBA00022989"/>
    </source>
</evidence>
<dbReference type="eggNOG" id="COG1807">
    <property type="taxonomic scope" value="Bacteria"/>
</dbReference>
<dbReference type="Proteomes" id="UP000013148">
    <property type="component" value="Unassembled WGS sequence"/>
</dbReference>
<evidence type="ECO:0000256" key="8">
    <source>
        <dbReference type="SAM" id="Phobius"/>
    </source>
</evidence>